<reference evidence="1" key="1">
    <citation type="submission" date="2021-01" db="EMBL/GenBank/DDBJ databases">
        <authorList>
            <person name="Kaushik A."/>
        </authorList>
    </citation>
    <scope>NUCLEOTIDE SEQUENCE</scope>
    <source>
        <strain evidence="1">AG3-1AP</strain>
    </source>
</reference>
<dbReference type="Proteomes" id="UP000663831">
    <property type="component" value="Unassembled WGS sequence"/>
</dbReference>
<dbReference type="EMBL" id="CAJMWV010006711">
    <property type="protein sequence ID" value="CAE6524055.1"/>
    <property type="molecule type" value="Genomic_DNA"/>
</dbReference>
<proteinExistence type="predicted"/>
<evidence type="ECO:0000313" key="2">
    <source>
        <dbReference type="Proteomes" id="UP000663831"/>
    </source>
</evidence>
<accession>A0A8H3HEK6</accession>
<evidence type="ECO:0000313" key="1">
    <source>
        <dbReference type="EMBL" id="CAE6524055.1"/>
    </source>
</evidence>
<gene>
    <name evidence="1" type="ORF">RDB_LOCUS148679</name>
</gene>
<name>A0A8H3HEK6_9AGAM</name>
<feature type="non-terminal residue" evidence="1">
    <location>
        <position position="1"/>
    </location>
</feature>
<protein>
    <submittedName>
        <fullName evidence="1">Uncharacterized protein</fullName>
    </submittedName>
</protein>
<sequence>ESNTQEGWWFISMGMFVPFHLPAMSFENDRILGYIEKPSFFIRFATRLRLTKENKPMMDAVKETYAFLSDNYRQGDQVTLLVDSYRDRYLDAAEMLAKHLHDGTRPSGLPRVQSRNGGDVPPGRIPIHCVAVWGLGKKWSVSERNNELKSRFPAGIEHIICWNYGNGFQSCATRYDADGSMISREICISRDDHGYELRRHCTKHVIYYEGHSIRRWDDHEPVWTHKLDSSPSDVQGGLPLEATKPFGMYVHELRKYQGIPWHGQDVFLLMWKSYRCAGEHT</sequence>
<comment type="caution">
    <text evidence="1">The sequence shown here is derived from an EMBL/GenBank/DDBJ whole genome shotgun (WGS) entry which is preliminary data.</text>
</comment>
<dbReference type="AlphaFoldDB" id="A0A8H3HEK6"/>
<organism evidence="1 2">
    <name type="scientific">Rhizoctonia solani</name>
    <dbReference type="NCBI Taxonomy" id="456999"/>
    <lineage>
        <taxon>Eukaryota</taxon>
        <taxon>Fungi</taxon>
        <taxon>Dikarya</taxon>
        <taxon>Basidiomycota</taxon>
        <taxon>Agaricomycotina</taxon>
        <taxon>Agaricomycetes</taxon>
        <taxon>Cantharellales</taxon>
        <taxon>Ceratobasidiaceae</taxon>
        <taxon>Rhizoctonia</taxon>
    </lineage>
</organism>